<accession>A0ABQ8Y8R4</accession>
<protein>
    <submittedName>
        <fullName evidence="2">Protein mtl1-related</fullName>
    </submittedName>
</protein>
<sequence length="293" mass="34995">MLSQKVIHLPEEQKDILVQQFIEEVGCNQEDAIHYLYFANFDFELSVALYLLMKLKETNQSPRKRTFNMSSDGEREVPLQEQDQLPLNEQEQGQEQEQEQYQEQEQEQEQYQKQEQEQYQKPEQCQEPEQLQGNEKEIVLEKETIIQKERAKIIPKTKKAKICVRRKNRKPFRIIKRHKSRVKTTKKLSVEELKFFINQKPCPSWEARLTAFHCYDPTLIKGFKDGIPSQENIEIEKRLFVLYTKLNNGKITSKNLQRGVIAFLERNSYEKVDDRSRKTMLFLKINPKQNIKN</sequence>
<dbReference type="CDD" id="cd14273">
    <property type="entry name" value="UBA_TAP-C_like"/>
    <property type="match status" value="1"/>
</dbReference>
<proteinExistence type="predicted"/>
<comment type="caution">
    <text evidence="2">The sequence shown here is derived from an EMBL/GenBank/DDBJ whole genome shotgun (WGS) entry which is preliminary data.</text>
</comment>
<gene>
    <name evidence="2" type="ORF">M0813_23675</name>
</gene>
<evidence type="ECO:0000313" key="2">
    <source>
        <dbReference type="EMBL" id="KAJ6241025.1"/>
    </source>
</evidence>
<feature type="region of interest" description="Disordered" evidence="1">
    <location>
        <begin position="89"/>
        <end position="132"/>
    </location>
</feature>
<dbReference type="EMBL" id="JAOAOG010000197">
    <property type="protein sequence ID" value="KAJ6241025.1"/>
    <property type="molecule type" value="Genomic_DNA"/>
</dbReference>
<dbReference type="Proteomes" id="UP001150062">
    <property type="component" value="Unassembled WGS sequence"/>
</dbReference>
<evidence type="ECO:0000313" key="3">
    <source>
        <dbReference type="Proteomes" id="UP001150062"/>
    </source>
</evidence>
<evidence type="ECO:0000256" key="1">
    <source>
        <dbReference type="SAM" id="MobiDB-lite"/>
    </source>
</evidence>
<organism evidence="2 3">
    <name type="scientific">Anaeramoeba flamelloides</name>
    <dbReference type="NCBI Taxonomy" id="1746091"/>
    <lineage>
        <taxon>Eukaryota</taxon>
        <taxon>Metamonada</taxon>
        <taxon>Anaeramoebidae</taxon>
        <taxon>Anaeramoeba</taxon>
    </lineage>
</organism>
<feature type="compositionally biased region" description="Low complexity" evidence="1">
    <location>
        <begin position="121"/>
        <end position="132"/>
    </location>
</feature>
<feature type="compositionally biased region" description="Acidic residues" evidence="1">
    <location>
        <begin position="92"/>
        <end position="108"/>
    </location>
</feature>
<name>A0ABQ8Y8R4_9EUKA</name>
<reference evidence="2" key="1">
    <citation type="submission" date="2022-08" db="EMBL/GenBank/DDBJ databases">
        <title>Novel sulfate-reducing endosymbionts in the free-living metamonad Anaeramoeba.</title>
        <authorList>
            <person name="Jerlstrom-Hultqvist J."/>
            <person name="Cepicka I."/>
            <person name="Gallot-Lavallee L."/>
            <person name="Salas-Leiva D."/>
            <person name="Curtis B.A."/>
            <person name="Zahonova K."/>
            <person name="Pipaliya S."/>
            <person name="Dacks J."/>
            <person name="Roger A.J."/>
        </authorList>
    </citation>
    <scope>NUCLEOTIDE SEQUENCE</scope>
    <source>
        <strain evidence="2">Schooner1</strain>
    </source>
</reference>
<feature type="compositionally biased region" description="Basic and acidic residues" evidence="1">
    <location>
        <begin position="110"/>
        <end position="120"/>
    </location>
</feature>
<keyword evidence="3" id="KW-1185">Reference proteome</keyword>